<proteinExistence type="predicted"/>
<feature type="domain" description="ABC transmembrane type-1" evidence="16">
    <location>
        <begin position="132"/>
        <end position="413"/>
    </location>
</feature>
<feature type="transmembrane region" description="Helical" evidence="14">
    <location>
        <begin position="168"/>
        <end position="188"/>
    </location>
</feature>
<keyword evidence="7" id="KW-0378">Hydrolase</keyword>
<dbReference type="GO" id="GO:0043214">
    <property type="term" value="F:ABC-type bacteriocin transporter activity"/>
    <property type="evidence" value="ECO:0007669"/>
    <property type="project" value="InterPro"/>
</dbReference>
<dbReference type="InterPro" id="IPR027417">
    <property type="entry name" value="P-loop_NTPase"/>
</dbReference>
<dbReference type="InterPro" id="IPR036640">
    <property type="entry name" value="ABC1_TM_sf"/>
</dbReference>
<feature type="transmembrane region" description="Helical" evidence="14">
    <location>
        <begin position="241"/>
        <end position="264"/>
    </location>
</feature>
<dbReference type="Pfam" id="PF03412">
    <property type="entry name" value="Peptidase_C39"/>
    <property type="match status" value="1"/>
</dbReference>
<organism evidence="17 18">
    <name type="scientific">Pilibacter termitis</name>
    <dbReference type="NCBI Taxonomy" id="263852"/>
    <lineage>
        <taxon>Bacteria</taxon>
        <taxon>Bacillati</taxon>
        <taxon>Bacillota</taxon>
        <taxon>Bacilli</taxon>
        <taxon>Lactobacillales</taxon>
        <taxon>Enterococcaceae</taxon>
        <taxon>Pilibacter</taxon>
    </lineage>
</organism>
<evidence type="ECO:0000256" key="14">
    <source>
        <dbReference type="SAM" id="Phobius"/>
    </source>
</evidence>
<evidence type="ECO:0000256" key="1">
    <source>
        <dbReference type="ARBA" id="ARBA00004651"/>
    </source>
</evidence>
<dbReference type="GO" id="GO:0005524">
    <property type="term" value="F:ATP binding"/>
    <property type="evidence" value="ECO:0007669"/>
    <property type="project" value="UniProtKB-KW"/>
</dbReference>
<dbReference type="Proteomes" id="UP000190328">
    <property type="component" value="Unassembled WGS sequence"/>
</dbReference>
<dbReference type="InterPro" id="IPR005897">
    <property type="entry name" value="Pept_C39_ABC_bacteriocin"/>
</dbReference>
<dbReference type="SMART" id="SM00382">
    <property type="entry name" value="AAA"/>
    <property type="match status" value="1"/>
</dbReference>
<dbReference type="GO" id="GO:0008234">
    <property type="term" value="F:cysteine-type peptidase activity"/>
    <property type="evidence" value="ECO:0007669"/>
    <property type="project" value="UniProtKB-KW"/>
</dbReference>
<dbReference type="SUPFAM" id="SSF52540">
    <property type="entry name" value="P-loop containing nucleoside triphosphate hydrolases"/>
    <property type="match status" value="1"/>
</dbReference>
<evidence type="ECO:0000256" key="4">
    <source>
        <dbReference type="ARBA" id="ARBA00022670"/>
    </source>
</evidence>
<dbReference type="InterPro" id="IPR005074">
    <property type="entry name" value="Peptidase_C39"/>
</dbReference>
<dbReference type="GO" id="GO:0016887">
    <property type="term" value="F:ATP hydrolysis activity"/>
    <property type="evidence" value="ECO:0007669"/>
    <property type="project" value="InterPro"/>
</dbReference>
<feature type="transmembrane region" description="Helical" evidence="14">
    <location>
        <begin position="130"/>
        <end position="156"/>
    </location>
</feature>
<keyword evidence="13" id="KW-0175">Coiled coil</keyword>
<dbReference type="PANTHER" id="PTHR43394:SF1">
    <property type="entry name" value="ATP-BINDING CASSETTE SUB-FAMILY B MEMBER 10, MITOCHONDRIAL"/>
    <property type="match status" value="1"/>
</dbReference>
<evidence type="ECO:0000313" key="17">
    <source>
        <dbReference type="EMBL" id="SKA07924.1"/>
    </source>
</evidence>
<keyword evidence="9 17" id="KW-0067">ATP-binding</keyword>
<dbReference type="SUPFAM" id="SSF90123">
    <property type="entry name" value="ABC transporter transmembrane region"/>
    <property type="match status" value="1"/>
</dbReference>
<dbReference type="InterPro" id="IPR011527">
    <property type="entry name" value="ABC1_TM_dom"/>
</dbReference>
<dbReference type="EMBL" id="FUXI01000034">
    <property type="protein sequence ID" value="SKA07924.1"/>
    <property type="molecule type" value="Genomic_DNA"/>
</dbReference>
<evidence type="ECO:0000256" key="11">
    <source>
        <dbReference type="ARBA" id="ARBA00022989"/>
    </source>
</evidence>
<feature type="transmembrane region" description="Helical" evidence="14">
    <location>
        <begin position="270"/>
        <end position="288"/>
    </location>
</feature>
<dbReference type="GO" id="GO:0006508">
    <property type="term" value="P:proteolysis"/>
    <property type="evidence" value="ECO:0007669"/>
    <property type="project" value="UniProtKB-KW"/>
</dbReference>
<evidence type="ECO:0000256" key="2">
    <source>
        <dbReference type="ARBA" id="ARBA00022448"/>
    </source>
</evidence>
<keyword evidence="6" id="KW-0547">Nucleotide-binding</keyword>
<name>A0A1T4QW38_9ENTE</name>
<accession>A0A1T4QW38</accession>
<dbReference type="PANTHER" id="PTHR43394">
    <property type="entry name" value="ATP-DEPENDENT PERMEASE MDL1, MITOCHONDRIAL"/>
    <property type="match status" value="1"/>
</dbReference>
<keyword evidence="2" id="KW-0813">Transport</keyword>
<evidence type="ECO:0000259" key="15">
    <source>
        <dbReference type="PROSITE" id="PS50893"/>
    </source>
</evidence>
<dbReference type="PROSITE" id="PS00211">
    <property type="entry name" value="ABC_TRANSPORTER_1"/>
    <property type="match status" value="1"/>
</dbReference>
<keyword evidence="3" id="KW-1003">Cell membrane</keyword>
<dbReference type="PROSITE" id="PS50929">
    <property type="entry name" value="ABC_TM1F"/>
    <property type="match status" value="1"/>
</dbReference>
<keyword evidence="8" id="KW-0788">Thiol protease</keyword>
<evidence type="ECO:0000256" key="5">
    <source>
        <dbReference type="ARBA" id="ARBA00022692"/>
    </source>
</evidence>
<evidence type="ECO:0000256" key="3">
    <source>
        <dbReference type="ARBA" id="ARBA00022475"/>
    </source>
</evidence>
<dbReference type="InterPro" id="IPR003593">
    <property type="entry name" value="AAA+_ATPase"/>
</dbReference>
<evidence type="ECO:0000256" key="9">
    <source>
        <dbReference type="ARBA" id="ARBA00022840"/>
    </source>
</evidence>
<evidence type="ECO:0000256" key="6">
    <source>
        <dbReference type="ARBA" id="ARBA00022741"/>
    </source>
</evidence>
<evidence type="ECO:0000259" key="16">
    <source>
        <dbReference type="PROSITE" id="PS50929"/>
    </source>
</evidence>
<dbReference type="NCBIfam" id="TIGR01193">
    <property type="entry name" value="bacteriocin_ABC"/>
    <property type="match status" value="1"/>
</dbReference>
<dbReference type="GO" id="GO:0015421">
    <property type="term" value="F:ABC-type oligopeptide transporter activity"/>
    <property type="evidence" value="ECO:0007669"/>
    <property type="project" value="TreeGrafter"/>
</dbReference>
<evidence type="ECO:0000256" key="7">
    <source>
        <dbReference type="ARBA" id="ARBA00022801"/>
    </source>
</evidence>
<dbReference type="STRING" id="263852.SAMN02745116_02348"/>
<dbReference type="Gene3D" id="3.40.50.300">
    <property type="entry name" value="P-loop containing nucleotide triphosphate hydrolases"/>
    <property type="match status" value="1"/>
</dbReference>
<dbReference type="CDD" id="cd18570">
    <property type="entry name" value="ABC_6TM_PCAT1_LagD_like"/>
    <property type="match status" value="1"/>
</dbReference>
<keyword evidence="18" id="KW-1185">Reference proteome</keyword>
<dbReference type="InterPro" id="IPR017871">
    <property type="entry name" value="ABC_transporter-like_CS"/>
</dbReference>
<evidence type="ECO:0000256" key="8">
    <source>
        <dbReference type="ARBA" id="ARBA00022807"/>
    </source>
</evidence>
<feature type="domain" description="ABC transporter" evidence="15">
    <location>
        <begin position="447"/>
        <end position="681"/>
    </location>
</feature>
<protein>
    <submittedName>
        <fullName evidence="17">ATP-binding cassette, subfamily B</fullName>
    </submittedName>
</protein>
<dbReference type="Pfam" id="PF00005">
    <property type="entry name" value="ABC_tran"/>
    <property type="match status" value="1"/>
</dbReference>
<evidence type="ECO:0000256" key="13">
    <source>
        <dbReference type="SAM" id="Coils"/>
    </source>
</evidence>
<keyword evidence="4" id="KW-0645">Protease</keyword>
<feature type="transmembrane region" description="Helical" evidence="14">
    <location>
        <begin position="356"/>
        <end position="378"/>
    </location>
</feature>
<dbReference type="AlphaFoldDB" id="A0A1T4QW38"/>
<dbReference type="PROSITE" id="PS50893">
    <property type="entry name" value="ABC_TRANSPORTER_2"/>
    <property type="match status" value="1"/>
</dbReference>
<dbReference type="InterPro" id="IPR039421">
    <property type="entry name" value="Type_1_exporter"/>
</dbReference>
<dbReference type="FunFam" id="3.40.50.300:FF:000221">
    <property type="entry name" value="Multidrug ABC transporter ATP-binding protein"/>
    <property type="match status" value="1"/>
</dbReference>
<keyword evidence="5 14" id="KW-0812">Transmembrane</keyword>
<evidence type="ECO:0000256" key="12">
    <source>
        <dbReference type="ARBA" id="ARBA00023136"/>
    </source>
</evidence>
<dbReference type="Gene3D" id="1.20.1560.10">
    <property type="entry name" value="ABC transporter type 1, transmembrane domain"/>
    <property type="match status" value="1"/>
</dbReference>
<evidence type="ECO:0000313" key="18">
    <source>
        <dbReference type="Proteomes" id="UP000190328"/>
    </source>
</evidence>
<dbReference type="Pfam" id="PF00664">
    <property type="entry name" value="ABC_membrane"/>
    <property type="match status" value="1"/>
</dbReference>
<keyword evidence="11 14" id="KW-1133">Transmembrane helix</keyword>
<evidence type="ECO:0000256" key="10">
    <source>
        <dbReference type="ARBA" id="ARBA00022967"/>
    </source>
</evidence>
<comment type="subcellular location">
    <subcellularLocation>
        <location evidence="1">Cell membrane</location>
        <topology evidence="1">Multi-pass membrane protein</topology>
    </subcellularLocation>
</comment>
<dbReference type="InterPro" id="IPR003439">
    <property type="entry name" value="ABC_transporter-like_ATP-bd"/>
</dbReference>
<keyword evidence="10" id="KW-1278">Translocase</keyword>
<sequence length="712" mass="81020">MKVREIIGTDAYGTSVHGLLSGAEKLGFQAKAVKIKIEEIDSEYSLPAIAHVITESGLNHFVVIYRIKNGKFLIGDPAKELVELDKEEMMRQFTGVLLLLVPKSEFETNYQPKTSMWQLFKMVMYPQKKLLFTVILCSFALTILGIVSSLFSKVVFDEIIPYQLKKTLYLYLIVFGFVGIVQIFLEFFRTHVLLFLSRKIDIPVLLGYYNHVLRLPYQFFATRRVGDILTRFQDAMTIKDIFSKVSISLVLDLTLAIFTGIALMKINLQLFSLTLIVVLCNILLIYLFKKSYKRINYEQMEAGAVMNSQLIESIRNIESVKGSVSETAQINLLESKFVKVLKLGYEEGKLSNLQNVISSGIQSLSGIFMIAFGAIAIIDGKLSLGDLIVFQTLSGYFTEPIHNLVSLQLTYQEAQIAMNRLSELMDLETEENTKHDLLSDIDLMGKIEFQNVTFRYGSRPPVIQNFSLSLEKGQRVAIVGESGAGKSTIAKLLLKFQSNEAGRLTINHYDIEDIQTHYLRGEIGYVPQNVELFTGTIYDNIRMGDEEATYEQVIKACRLAGCHEFIQKLPNRYYAFIEENGANFSGGERQRIAIARAFLKQRQLYIFDESTSNLDSFSERYIQKAMLQATNEATTIIIAHRLSTIVHCDLIVFMEDGKIIEQGSHEELMSLNGRYAEMIQLQYGTRIVKKETKQEIEQEEITYYFGGNHDDF</sequence>
<feature type="coiled-coil region" evidence="13">
    <location>
        <begin position="404"/>
        <end position="431"/>
    </location>
</feature>
<gene>
    <name evidence="17" type="ORF">SAMN02745116_02348</name>
</gene>
<dbReference type="Gene3D" id="3.90.70.10">
    <property type="entry name" value="Cysteine proteinases"/>
    <property type="match status" value="1"/>
</dbReference>
<keyword evidence="12 14" id="KW-0472">Membrane</keyword>
<dbReference type="GO" id="GO:0005886">
    <property type="term" value="C:plasma membrane"/>
    <property type="evidence" value="ECO:0007669"/>
    <property type="project" value="UniProtKB-SubCell"/>
</dbReference>
<reference evidence="17 18" key="1">
    <citation type="submission" date="2017-02" db="EMBL/GenBank/DDBJ databases">
        <authorList>
            <person name="Peterson S.W."/>
        </authorList>
    </citation>
    <scope>NUCLEOTIDE SEQUENCE [LARGE SCALE GENOMIC DNA]</scope>
    <source>
        <strain evidence="17 18">ATCC BAA-1030</strain>
    </source>
</reference>